<gene>
    <name evidence="1" type="ORF">Hyperionvirus5_101</name>
</gene>
<organism evidence="1">
    <name type="scientific">Hyperionvirus sp</name>
    <dbReference type="NCBI Taxonomy" id="2487770"/>
    <lineage>
        <taxon>Viruses</taxon>
        <taxon>Varidnaviria</taxon>
        <taxon>Bamfordvirae</taxon>
        <taxon>Nucleocytoviricota</taxon>
        <taxon>Megaviricetes</taxon>
        <taxon>Imitervirales</taxon>
        <taxon>Mimiviridae</taxon>
        <taxon>Klosneuvirinae</taxon>
    </lineage>
</organism>
<accession>A0A3G5A7T7</accession>
<protein>
    <submittedName>
        <fullName evidence="1">Uncharacterized protein</fullName>
    </submittedName>
</protein>
<name>A0A3G5A7T7_9VIRU</name>
<proteinExistence type="predicted"/>
<reference evidence="1" key="1">
    <citation type="submission" date="2018-10" db="EMBL/GenBank/DDBJ databases">
        <title>Hidden diversity of soil giant viruses.</title>
        <authorList>
            <person name="Schulz F."/>
            <person name="Alteio L."/>
            <person name="Goudeau D."/>
            <person name="Ryan E.M."/>
            <person name="Malmstrom R.R."/>
            <person name="Blanchard J."/>
            <person name="Woyke T."/>
        </authorList>
    </citation>
    <scope>NUCLEOTIDE SEQUENCE</scope>
    <source>
        <strain evidence="1">HYV1</strain>
    </source>
</reference>
<dbReference type="EMBL" id="MK072387">
    <property type="protein sequence ID" value="AYV83295.1"/>
    <property type="molecule type" value="Genomic_DNA"/>
</dbReference>
<evidence type="ECO:0000313" key="1">
    <source>
        <dbReference type="EMBL" id="AYV83295.1"/>
    </source>
</evidence>
<sequence length="329" mass="39192">MTASHNCGGSLMKLVEGKYKFWYNKDHIWEATKRFVKYCTENDHDPKCLEVLCDIISGYDFFAGRGFAYIINAIERLPSKAQPEIIMIKKLFPESMYRFGLCFLMYSRFYKYNYVVIELLVPLIQHDTFLFWVDHDHRPTVLDHVAILNMIIPFLLESKWSDRQPLIQKIVPFMGSSMIRRFYNADQWGRILSIVRESLEYKSNVAIELMRHFISSKTTPAMIENIYRQLTQFSDEIIYDFVVYSEALHEQLTVDQINKIFSWLHTVDKETRLFILHKLQSELLRNGELFTIEIYYLYFLRLCQICKRTKNEQERYSLAIIGNSLRSKL</sequence>